<protein>
    <submittedName>
        <fullName evidence="1">Uncharacterized protein</fullName>
    </submittedName>
</protein>
<organism evidence="1 2">
    <name type="scientific">Hirundo rustica rustica</name>
    <dbReference type="NCBI Taxonomy" id="333673"/>
    <lineage>
        <taxon>Eukaryota</taxon>
        <taxon>Metazoa</taxon>
        <taxon>Chordata</taxon>
        <taxon>Craniata</taxon>
        <taxon>Vertebrata</taxon>
        <taxon>Euteleostomi</taxon>
        <taxon>Archelosauria</taxon>
        <taxon>Archosauria</taxon>
        <taxon>Dinosauria</taxon>
        <taxon>Saurischia</taxon>
        <taxon>Theropoda</taxon>
        <taxon>Coelurosauria</taxon>
        <taxon>Aves</taxon>
        <taxon>Neognathae</taxon>
        <taxon>Neoaves</taxon>
        <taxon>Telluraves</taxon>
        <taxon>Australaves</taxon>
        <taxon>Passeriformes</taxon>
        <taxon>Sylvioidea</taxon>
        <taxon>Hirundinidae</taxon>
        <taxon>Hirundo</taxon>
    </lineage>
</organism>
<gene>
    <name evidence="1" type="ORF">DUI87_17819</name>
</gene>
<proteinExistence type="predicted"/>
<evidence type="ECO:0000313" key="2">
    <source>
        <dbReference type="Proteomes" id="UP000269221"/>
    </source>
</evidence>
<reference evidence="1 2" key="1">
    <citation type="submission" date="2018-07" db="EMBL/GenBank/DDBJ databases">
        <title>A high quality draft genome assembly of the barn swallow (H. rustica rustica).</title>
        <authorList>
            <person name="Formenti G."/>
            <person name="Chiara M."/>
            <person name="Poveda L."/>
            <person name="Francoijs K.-J."/>
            <person name="Bonisoli-Alquati A."/>
            <person name="Canova L."/>
            <person name="Gianfranceschi L."/>
            <person name="Horner D.S."/>
            <person name="Saino N."/>
        </authorList>
    </citation>
    <scope>NUCLEOTIDE SEQUENCE [LARGE SCALE GENOMIC DNA]</scope>
    <source>
        <strain evidence="1">Chelidonia</strain>
        <tissue evidence="1">Blood</tissue>
    </source>
</reference>
<dbReference type="EMBL" id="QRBI01000123">
    <property type="protein sequence ID" value="RMC04651.1"/>
    <property type="molecule type" value="Genomic_DNA"/>
</dbReference>
<name>A0A3M0JWU4_HIRRU</name>
<dbReference type="Proteomes" id="UP000269221">
    <property type="component" value="Unassembled WGS sequence"/>
</dbReference>
<dbReference type="AlphaFoldDB" id="A0A3M0JWU4"/>
<keyword evidence="2" id="KW-1185">Reference proteome</keyword>
<comment type="caution">
    <text evidence="1">The sequence shown here is derived from an EMBL/GenBank/DDBJ whole genome shotgun (WGS) entry which is preliminary data.</text>
</comment>
<evidence type="ECO:0000313" key="1">
    <source>
        <dbReference type="EMBL" id="RMC04651.1"/>
    </source>
</evidence>
<accession>A0A3M0JWU4</accession>
<sequence length="236" mass="27023">MGLVMFPKERDLSFFKAISNLSSLPGALLQLLLDVTTPFHGFASWYFKRAQFAAWENWLGQREDRAGPLRTSFTIPDDLLWILPSKNISLHCLLEQPRGIRRLSQECGVMSTSQISIGIFPPFPASKRTEDFINKPQLQADWAESWNHGIFWVGRVHKDHESNPNNPTLSLRVLSKCSWSSANFGHMQIPWGAWSVLHHPLEEEPFPDIQPKPWNKTIFKIPSIPDHFMIPSLGKL</sequence>